<feature type="transmembrane region" description="Helical" evidence="6">
    <location>
        <begin position="32"/>
        <end position="50"/>
    </location>
</feature>
<feature type="transmembrane region" description="Helical" evidence="6">
    <location>
        <begin position="184"/>
        <end position="200"/>
    </location>
</feature>
<evidence type="ECO:0000259" key="7">
    <source>
        <dbReference type="PROSITE" id="PS50801"/>
    </source>
</evidence>
<dbReference type="Gene3D" id="3.30.750.24">
    <property type="entry name" value="STAS domain"/>
    <property type="match status" value="1"/>
</dbReference>
<dbReference type="HOGENOM" id="CLU_003182_12_2_1"/>
<dbReference type="PROSITE" id="PS50801">
    <property type="entry name" value="STAS"/>
    <property type="match status" value="1"/>
</dbReference>
<accession>X2ATT8</accession>
<protein>
    <recommendedName>
        <fullName evidence="7">STAS domain-containing protein</fullName>
    </recommendedName>
</protein>
<dbReference type="PROSITE" id="PS01130">
    <property type="entry name" value="SLC26A"/>
    <property type="match status" value="1"/>
</dbReference>
<dbReference type="EMBL" id="AMQN01000185">
    <property type="status" value="NOT_ANNOTATED_CDS"/>
    <property type="molecule type" value="Genomic_DNA"/>
</dbReference>
<dbReference type="InterPro" id="IPR011547">
    <property type="entry name" value="SLC26A/SulP_dom"/>
</dbReference>
<reference evidence="9" key="1">
    <citation type="submission" date="2012-12" db="EMBL/GenBank/DDBJ databases">
        <authorList>
            <person name="Hellsten U."/>
            <person name="Grimwood J."/>
            <person name="Chapman J.A."/>
            <person name="Shapiro H."/>
            <person name="Aerts A."/>
            <person name="Otillar R.P."/>
            <person name="Terry A.Y."/>
            <person name="Boore J.L."/>
            <person name="Simakov O."/>
            <person name="Marletaz F."/>
            <person name="Cho S.-J."/>
            <person name="Edsinger-Gonzales E."/>
            <person name="Havlak P."/>
            <person name="Kuo D.-H."/>
            <person name="Larsson T."/>
            <person name="Lv J."/>
            <person name="Arendt D."/>
            <person name="Savage R."/>
            <person name="Osoegawa K."/>
            <person name="de Jong P."/>
            <person name="Lindberg D.R."/>
            <person name="Seaver E.C."/>
            <person name="Weisblat D.A."/>
            <person name="Putnam N.H."/>
            <person name="Grigoriev I.V."/>
            <person name="Rokhsar D.S."/>
        </authorList>
    </citation>
    <scope>NUCLEOTIDE SEQUENCE</scope>
    <source>
        <strain evidence="9">I ESC-2004</strain>
    </source>
</reference>
<dbReference type="GO" id="GO:0008271">
    <property type="term" value="F:secondary active sulfate transmembrane transporter activity"/>
    <property type="evidence" value="ECO:0007669"/>
    <property type="project" value="InterPro"/>
</dbReference>
<comment type="subcellular location">
    <subcellularLocation>
        <location evidence="1">Membrane</location>
        <topology evidence="1">Multi-pass membrane protein</topology>
    </subcellularLocation>
</comment>
<dbReference type="NCBIfam" id="TIGR00815">
    <property type="entry name" value="sulP"/>
    <property type="match status" value="1"/>
</dbReference>
<dbReference type="InterPro" id="IPR002645">
    <property type="entry name" value="STAS_dom"/>
</dbReference>
<feature type="transmembrane region" description="Helical" evidence="6">
    <location>
        <begin position="326"/>
        <end position="344"/>
    </location>
</feature>
<dbReference type="OrthoDB" id="288203at2759"/>
<evidence type="ECO:0000256" key="5">
    <source>
        <dbReference type="SAM" id="MobiDB-lite"/>
    </source>
</evidence>
<feature type="transmembrane region" description="Helical" evidence="6">
    <location>
        <begin position="56"/>
        <end position="74"/>
    </location>
</feature>
<evidence type="ECO:0000313" key="8">
    <source>
        <dbReference type="EnsemblMetazoa" id="CapteP222981"/>
    </source>
</evidence>
<keyword evidence="2 6" id="KW-0812">Transmembrane</keyword>
<feature type="compositionally biased region" description="Polar residues" evidence="5">
    <location>
        <begin position="593"/>
        <end position="607"/>
    </location>
</feature>
<evidence type="ECO:0000313" key="9">
    <source>
        <dbReference type="Proteomes" id="UP000014760"/>
    </source>
</evidence>
<dbReference type="AlphaFoldDB" id="X2ATT8"/>
<name>X2ATT8_CAPTE</name>
<feature type="transmembrane region" description="Helical" evidence="6">
    <location>
        <begin position="138"/>
        <end position="155"/>
    </location>
</feature>
<organism evidence="8 9">
    <name type="scientific">Capitella teleta</name>
    <name type="common">Polychaete worm</name>
    <dbReference type="NCBI Taxonomy" id="283909"/>
    <lineage>
        <taxon>Eukaryota</taxon>
        <taxon>Metazoa</taxon>
        <taxon>Spiralia</taxon>
        <taxon>Lophotrochozoa</taxon>
        <taxon>Annelida</taxon>
        <taxon>Polychaeta</taxon>
        <taxon>Sedentaria</taxon>
        <taxon>Scolecida</taxon>
        <taxon>Capitellidae</taxon>
        <taxon>Capitella</taxon>
    </lineage>
</organism>
<evidence type="ECO:0000256" key="2">
    <source>
        <dbReference type="ARBA" id="ARBA00022692"/>
    </source>
</evidence>
<feature type="domain" description="STAS" evidence="7">
    <location>
        <begin position="470"/>
        <end position="566"/>
    </location>
</feature>
<proteinExistence type="predicted"/>
<dbReference type="SUPFAM" id="SSF52091">
    <property type="entry name" value="SpoIIaa-like"/>
    <property type="match status" value="1"/>
</dbReference>
<evidence type="ECO:0000256" key="3">
    <source>
        <dbReference type="ARBA" id="ARBA00022989"/>
    </source>
</evidence>
<dbReference type="EnsemblMetazoa" id="CapteT222981">
    <property type="protein sequence ID" value="CapteP222981"/>
    <property type="gene ID" value="CapteG222981"/>
</dbReference>
<feature type="transmembrane region" description="Helical" evidence="6">
    <location>
        <begin position="420"/>
        <end position="453"/>
    </location>
</feature>
<dbReference type="CDD" id="cd07042">
    <property type="entry name" value="STAS_SulP_like_sulfate_transporter"/>
    <property type="match status" value="1"/>
</dbReference>
<dbReference type="Pfam" id="PF00916">
    <property type="entry name" value="Sulfate_transp"/>
    <property type="match status" value="1"/>
</dbReference>
<keyword evidence="4 6" id="KW-0472">Membrane</keyword>
<keyword evidence="9" id="KW-1185">Reference proteome</keyword>
<dbReference type="InterPro" id="IPR018045">
    <property type="entry name" value="S04_transporter_CS"/>
</dbReference>
<keyword evidence="3 6" id="KW-1133">Transmembrane helix</keyword>
<feature type="transmembrane region" description="Helical" evidence="6">
    <location>
        <begin position="107"/>
        <end position="131"/>
    </location>
</feature>
<dbReference type="OMA" id="IPETAGF"/>
<dbReference type="PANTHER" id="PTHR11814">
    <property type="entry name" value="SULFATE TRANSPORTER"/>
    <property type="match status" value="1"/>
</dbReference>
<dbReference type="Proteomes" id="UP000014760">
    <property type="component" value="Unassembled WGS sequence"/>
</dbReference>
<reference evidence="8" key="3">
    <citation type="submission" date="2015-06" db="UniProtKB">
        <authorList>
            <consortium name="EnsemblMetazoa"/>
        </authorList>
    </citation>
    <scope>IDENTIFICATION</scope>
</reference>
<feature type="region of interest" description="Disordered" evidence="5">
    <location>
        <begin position="582"/>
        <end position="635"/>
    </location>
</feature>
<evidence type="ECO:0000256" key="4">
    <source>
        <dbReference type="ARBA" id="ARBA00023136"/>
    </source>
</evidence>
<dbReference type="InterPro" id="IPR036513">
    <property type="entry name" value="STAS_dom_sf"/>
</dbReference>
<reference evidence="9" key="2">
    <citation type="journal article" date="2013" name="Nature">
        <title>Insights into bilaterian evolution from three spiralian genomes.</title>
        <authorList>
            <person name="Simakov O."/>
            <person name="Marletaz F."/>
            <person name="Cho S.J."/>
            <person name="Edsinger-Gonzales E."/>
            <person name="Havlak P."/>
            <person name="Hellsten U."/>
            <person name="Kuo D.H."/>
            <person name="Larsson T."/>
            <person name="Lv J."/>
            <person name="Arendt D."/>
            <person name="Savage R."/>
            <person name="Osoegawa K."/>
            <person name="de Jong P."/>
            <person name="Grimwood J."/>
            <person name="Chapman J.A."/>
            <person name="Shapiro H."/>
            <person name="Aerts A."/>
            <person name="Otillar R.P."/>
            <person name="Terry A.Y."/>
            <person name="Boore J.L."/>
            <person name="Grigoriev I.V."/>
            <person name="Lindberg D.R."/>
            <person name="Seaver E.C."/>
            <person name="Weisblat D.A."/>
            <person name="Putnam N.H."/>
            <person name="Rokhsar D.S."/>
        </authorList>
    </citation>
    <scope>NUCLEOTIDE SEQUENCE</scope>
    <source>
        <strain evidence="9">I ESC-2004</strain>
    </source>
</reference>
<sequence length="635" mass="69574">MRETCSVATLKKRVPIVQWLPKYNLQKFQGDLIAGLTVGLTVIPQGIAYAKVAELPPQYGLYSAFMGCFIYCFMGTSKDITLGPTAIMSLMVAEFGGGASSHGDPTMAIVLALGSGIIQILMGLLNIGFLVEFISHPVINSFTTAAALTIAFGQIKNWLGLTHIPREFLHQFYETFKKLPETRIWDFVLGLICMILLYLMKRMKNIQWNEDNVVSIPVMISRKAIWLCGTARNAIIVVLASGAAAIFEIYGMYPFSLTDKIDSRLPPFKAPSFVINNGNTTMGPGEVISTIGSGFAIIPIIGLIETIAIGKAFARKNRYKIDTNQELIAIGLANIVGSFVSSYPVTGSFSRTAINSQSGVATPFGGVFTGALVLIALAFLTPLFSYIPNACLAGIIILAVLDMVDFSLLIHLWRINRVDILPWIFCFIFSFLMGIEYGIIIGVAVNLLILLYPYAKPGIKVEKELRNSVATAPEVTHGDIVVIKFAEGLHFPGIEYVLQRVLDESLDSDLCNQRSVILDMTHVHGLDYTSAHGWQAVITDLHLNNRAVIFVNLRPHLLEVMKKCHLKHFRFASTIEEAKASIHEENDVDDANPRQSLLSKEQPSTANGGEEGGYGSTDAPHLLTDDGSLDIQVQD</sequence>
<feature type="transmembrane region" description="Helical" evidence="6">
    <location>
        <begin position="224"/>
        <end position="247"/>
    </location>
</feature>
<dbReference type="GO" id="GO:0016020">
    <property type="term" value="C:membrane"/>
    <property type="evidence" value="ECO:0007669"/>
    <property type="project" value="UniProtKB-SubCell"/>
</dbReference>
<feature type="transmembrane region" description="Helical" evidence="6">
    <location>
        <begin position="81"/>
        <end position="101"/>
    </location>
</feature>
<dbReference type="Pfam" id="PF01740">
    <property type="entry name" value="STAS"/>
    <property type="match status" value="1"/>
</dbReference>
<feature type="transmembrane region" description="Helical" evidence="6">
    <location>
        <begin position="364"/>
        <end position="384"/>
    </location>
</feature>
<evidence type="ECO:0000256" key="6">
    <source>
        <dbReference type="SAM" id="Phobius"/>
    </source>
</evidence>
<evidence type="ECO:0000256" key="1">
    <source>
        <dbReference type="ARBA" id="ARBA00004141"/>
    </source>
</evidence>
<feature type="transmembrane region" description="Helical" evidence="6">
    <location>
        <begin position="391"/>
        <end position="414"/>
    </location>
</feature>
<feature type="transmembrane region" description="Helical" evidence="6">
    <location>
        <begin position="291"/>
        <end position="314"/>
    </location>
</feature>
<dbReference type="InterPro" id="IPR001902">
    <property type="entry name" value="SLC26A/SulP_fam"/>
</dbReference>